<feature type="region of interest" description="Disordered" evidence="1">
    <location>
        <begin position="102"/>
        <end position="126"/>
    </location>
</feature>
<dbReference type="GeneTree" id="ENSGT01050000247718"/>
<dbReference type="Gene3D" id="2.60.40.10">
    <property type="entry name" value="Immunoglobulins"/>
    <property type="match status" value="1"/>
</dbReference>
<sequence length="178" mass="19579">MLTLSSLLTSDPGSWWEQGRVKLTVLSEDRLQMKWKEPDGPVQGYKVHPELMLSTRRGRVTVAGLDPHQEYVLRILLLNGTSEKLLAKRHFSMEGLWEEEMTRRGSHPARRNTILPGGSGSGDLDSVADVLLSSSTVSEPERAPPPPPPAALVLQLQVTFLFKLTADTSSVLGQEVGN</sequence>
<dbReference type="Proteomes" id="UP000007303">
    <property type="component" value="Unassembled WGS sequence"/>
</dbReference>
<dbReference type="InParanoid" id="H3C4L3"/>
<dbReference type="InterPro" id="IPR003961">
    <property type="entry name" value="FN3_dom"/>
</dbReference>
<dbReference type="InterPro" id="IPR036116">
    <property type="entry name" value="FN3_sf"/>
</dbReference>
<organism evidence="3 4">
    <name type="scientific">Tetraodon nigroviridis</name>
    <name type="common">Spotted green pufferfish</name>
    <name type="synonym">Chelonodon nigroviridis</name>
    <dbReference type="NCBI Taxonomy" id="99883"/>
    <lineage>
        <taxon>Eukaryota</taxon>
        <taxon>Metazoa</taxon>
        <taxon>Chordata</taxon>
        <taxon>Craniata</taxon>
        <taxon>Vertebrata</taxon>
        <taxon>Euteleostomi</taxon>
        <taxon>Actinopterygii</taxon>
        <taxon>Neopterygii</taxon>
        <taxon>Teleostei</taxon>
        <taxon>Neoteleostei</taxon>
        <taxon>Acanthomorphata</taxon>
        <taxon>Eupercaria</taxon>
        <taxon>Tetraodontiformes</taxon>
        <taxon>Tetradontoidea</taxon>
        <taxon>Tetraodontidae</taxon>
        <taxon>Tetraodon</taxon>
    </lineage>
</organism>
<name>H3C4L3_TETNG</name>
<dbReference type="HOGENOM" id="CLU_1510155_0_0_1"/>
<dbReference type="STRING" id="99883.ENSTNIP00000003182"/>
<reference evidence="3" key="2">
    <citation type="submission" date="2025-08" db="UniProtKB">
        <authorList>
            <consortium name="Ensembl"/>
        </authorList>
    </citation>
    <scope>IDENTIFICATION</scope>
</reference>
<proteinExistence type="predicted"/>
<dbReference type="InterPro" id="IPR013783">
    <property type="entry name" value="Ig-like_fold"/>
</dbReference>
<dbReference type="SUPFAM" id="SSF49265">
    <property type="entry name" value="Fibronectin type III"/>
    <property type="match status" value="1"/>
</dbReference>
<reference evidence="4" key="1">
    <citation type="journal article" date="2004" name="Nature">
        <title>Genome duplication in the teleost fish Tetraodon nigroviridis reveals the early vertebrate proto-karyotype.</title>
        <authorList>
            <person name="Jaillon O."/>
            <person name="Aury J.-M."/>
            <person name="Brunet F."/>
            <person name="Petit J.-L."/>
            <person name="Stange-Thomann N."/>
            <person name="Mauceli E."/>
            <person name="Bouneau L."/>
            <person name="Fischer C."/>
            <person name="Ozouf-Costaz C."/>
            <person name="Bernot A."/>
            <person name="Nicaud S."/>
            <person name="Jaffe D."/>
            <person name="Fisher S."/>
            <person name="Lutfalla G."/>
            <person name="Dossat C."/>
            <person name="Segurens B."/>
            <person name="Dasilva C."/>
            <person name="Salanoubat M."/>
            <person name="Levy M."/>
            <person name="Boudet N."/>
            <person name="Castellano S."/>
            <person name="Anthouard V."/>
            <person name="Jubin C."/>
            <person name="Castelli V."/>
            <person name="Katinka M."/>
            <person name="Vacherie B."/>
            <person name="Biemont C."/>
            <person name="Skalli Z."/>
            <person name="Cattolico L."/>
            <person name="Poulain J."/>
            <person name="De Berardinis V."/>
            <person name="Cruaud C."/>
            <person name="Duprat S."/>
            <person name="Brottier P."/>
            <person name="Coutanceau J.-P."/>
            <person name="Gouzy J."/>
            <person name="Parra G."/>
            <person name="Lardier G."/>
            <person name="Chapple C."/>
            <person name="McKernan K.J."/>
            <person name="McEwan P."/>
            <person name="Bosak S."/>
            <person name="Kellis M."/>
            <person name="Volff J.-N."/>
            <person name="Guigo R."/>
            <person name="Zody M.C."/>
            <person name="Mesirov J."/>
            <person name="Lindblad-Toh K."/>
            <person name="Birren B."/>
            <person name="Nusbaum C."/>
            <person name="Kahn D."/>
            <person name="Robinson-Rechavi M."/>
            <person name="Laudet V."/>
            <person name="Schachter V."/>
            <person name="Quetier F."/>
            <person name="Saurin W."/>
            <person name="Scarpelli C."/>
            <person name="Wincker P."/>
            <person name="Lander E.S."/>
            <person name="Weissenbach J."/>
            <person name="Roest Crollius H."/>
        </authorList>
    </citation>
    <scope>NUCLEOTIDE SEQUENCE [LARGE SCALE GENOMIC DNA]</scope>
</reference>
<dbReference type="Pfam" id="PF00041">
    <property type="entry name" value="fn3"/>
    <property type="match status" value="1"/>
</dbReference>
<evidence type="ECO:0000259" key="2">
    <source>
        <dbReference type="Pfam" id="PF00041"/>
    </source>
</evidence>
<accession>H3C4L3</accession>
<dbReference type="CDD" id="cd00063">
    <property type="entry name" value="FN3"/>
    <property type="match status" value="1"/>
</dbReference>
<evidence type="ECO:0000313" key="4">
    <source>
        <dbReference type="Proteomes" id="UP000007303"/>
    </source>
</evidence>
<dbReference type="AlphaFoldDB" id="H3C4L3"/>
<evidence type="ECO:0000313" key="3">
    <source>
        <dbReference type="Ensembl" id="ENSTNIP00000003182.1"/>
    </source>
</evidence>
<reference evidence="3" key="3">
    <citation type="submission" date="2025-09" db="UniProtKB">
        <authorList>
            <consortium name="Ensembl"/>
        </authorList>
    </citation>
    <scope>IDENTIFICATION</scope>
</reference>
<dbReference type="Ensembl" id="ENSTNIT00000001491.1">
    <property type="protein sequence ID" value="ENSTNIP00000003182.1"/>
    <property type="gene ID" value="ENSTNIG00000001320.1"/>
</dbReference>
<protein>
    <recommendedName>
        <fullName evidence="2">Fibronectin type-III domain-containing protein</fullName>
    </recommendedName>
</protein>
<keyword evidence="4" id="KW-1185">Reference proteome</keyword>
<evidence type="ECO:0000256" key="1">
    <source>
        <dbReference type="SAM" id="MobiDB-lite"/>
    </source>
</evidence>
<feature type="domain" description="Fibronectin type-III" evidence="2">
    <location>
        <begin position="21"/>
        <end position="82"/>
    </location>
</feature>